<sequence length="165" mass="16840">VASYPPPLSTNAPPAPPPSSPPPMDGLPPISSNAPLPPPPPPSMAAPGGADHVEAHKLRKSHQVSLPTSGCLPPRDLMSELKEKFARRKSASDDADNTSDISNVSIDSGSGTITPPSGQLESEGRRSNGQASNGWTCSGGTVKRWPDPTKPAQNGHDMTNGGGGG</sequence>
<gene>
    <name evidence="2" type="ORF">PFISCL1PPCAC_932</name>
</gene>
<feature type="non-terminal residue" evidence="2">
    <location>
        <position position="165"/>
    </location>
</feature>
<evidence type="ECO:0000313" key="2">
    <source>
        <dbReference type="EMBL" id="GMT09635.1"/>
    </source>
</evidence>
<reference evidence="2" key="1">
    <citation type="submission" date="2023-10" db="EMBL/GenBank/DDBJ databases">
        <title>Genome assembly of Pristionchus species.</title>
        <authorList>
            <person name="Yoshida K."/>
            <person name="Sommer R.J."/>
        </authorList>
    </citation>
    <scope>NUCLEOTIDE SEQUENCE</scope>
    <source>
        <strain evidence="2">RS5133</strain>
    </source>
</reference>
<accession>A0AAV5UR29</accession>
<evidence type="ECO:0000256" key="1">
    <source>
        <dbReference type="SAM" id="MobiDB-lite"/>
    </source>
</evidence>
<feature type="non-terminal residue" evidence="2">
    <location>
        <position position="1"/>
    </location>
</feature>
<dbReference type="EMBL" id="BTSY01000001">
    <property type="protein sequence ID" value="GMT09635.1"/>
    <property type="molecule type" value="Genomic_DNA"/>
</dbReference>
<keyword evidence="3" id="KW-1185">Reference proteome</keyword>
<proteinExistence type="predicted"/>
<feature type="compositionally biased region" description="Pro residues" evidence="1">
    <location>
        <begin position="35"/>
        <end position="44"/>
    </location>
</feature>
<evidence type="ECO:0000313" key="3">
    <source>
        <dbReference type="Proteomes" id="UP001432322"/>
    </source>
</evidence>
<name>A0AAV5UR29_9BILA</name>
<feature type="compositionally biased region" description="Polar residues" evidence="1">
    <location>
        <begin position="127"/>
        <end position="139"/>
    </location>
</feature>
<dbReference type="AlphaFoldDB" id="A0AAV5UR29"/>
<comment type="caution">
    <text evidence="2">The sequence shown here is derived from an EMBL/GenBank/DDBJ whole genome shotgun (WGS) entry which is preliminary data.</text>
</comment>
<feature type="compositionally biased region" description="Polar residues" evidence="1">
    <location>
        <begin position="98"/>
        <end position="120"/>
    </location>
</feature>
<feature type="compositionally biased region" description="Pro residues" evidence="1">
    <location>
        <begin position="1"/>
        <end position="26"/>
    </location>
</feature>
<protein>
    <submittedName>
        <fullName evidence="2">Uncharacterized protein</fullName>
    </submittedName>
</protein>
<organism evidence="2 3">
    <name type="scientific">Pristionchus fissidentatus</name>
    <dbReference type="NCBI Taxonomy" id="1538716"/>
    <lineage>
        <taxon>Eukaryota</taxon>
        <taxon>Metazoa</taxon>
        <taxon>Ecdysozoa</taxon>
        <taxon>Nematoda</taxon>
        <taxon>Chromadorea</taxon>
        <taxon>Rhabditida</taxon>
        <taxon>Rhabditina</taxon>
        <taxon>Diplogasteromorpha</taxon>
        <taxon>Diplogasteroidea</taxon>
        <taxon>Neodiplogasteridae</taxon>
        <taxon>Pristionchus</taxon>
    </lineage>
</organism>
<dbReference type="Proteomes" id="UP001432322">
    <property type="component" value="Unassembled WGS sequence"/>
</dbReference>
<feature type="region of interest" description="Disordered" evidence="1">
    <location>
        <begin position="1"/>
        <end position="165"/>
    </location>
</feature>